<dbReference type="SUPFAM" id="SSF81901">
    <property type="entry name" value="HCP-like"/>
    <property type="match status" value="1"/>
</dbReference>
<dbReference type="InterPro" id="IPR006597">
    <property type="entry name" value="Sel1-like"/>
</dbReference>
<dbReference type="EMBL" id="PYHR01000002">
    <property type="protein sequence ID" value="PWD51181.1"/>
    <property type="molecule type" value="Genomic_DNA"/>
</dbReference>
<evidence type="ECO:0000313" key="2">
    <source>
        <dbReference type="Proteomes" id="UP000245166"/>
    </source>
</evidence>
<dbReference type="InterPro" id="IPR050767">
    <property type="entry name" value="Sel1_AlgK"/>
</dbReference>
<protein>
    <recommendedName>
        <fullName evidence="3">Sel1 repeat family protein</fullName>
    </recommendedName>
</protein>
<keyword evidence="2" id="KW-1185">Reference proteome</keyword>
<accession>A0A2U1ZW33</accession>
<dbReference type="SMART" id="SM00671">
    <property type="entry name" value="SEL1"/>
    <property type="match status" value="3"/>
</dbReference>
<dbReference type="Pfam" id="PF08238">
    <property type="entry name" value="Sel1"/>
    <property type="match status" value="3"/>
</dbReference>
<dbReference type="RefSeq" id="WP_109229562.1">
    <property type="nucleotide sequence ID" value="NZ_PYHR01000002.1"/>
</dbReference>
<dbReference type="Proteomes" id="UP000245166">
    <property type="component" value="Unassembled WGS sequence"/>
</dbReference>
<organism evidence="1 2">
    <name type="scientific">Serinibacter arcticus</name>
    <dbReference type="NCBI Taxonomy" id="1655435"/>
    <lineage>
        <taxon>Bacteria</taxon>
        <taxon>Bacillati</taxon>
        <taxon>Actinomycetota</taxon>
        <taxon>Actinomycetes</taxon>
        <taxon>Micrococcales</taxon>
        <taxon>Beutenbergiaceae</taxon>
        <taxon>Serinibacter</taxon>
    </lineage>
</organism>
<proteinExistence type="predicted"/>
<evidence type="ECO:0008006" key="3">
    <source>
        <dbReference type="Google" id="ProtNLM"/>
    </source>
</evidence>
<evidence type="ECO:0000313" key="1">
    <source>
        <dbReference type="EMBL" id="PWD51181.1"/>
    </source>
</evidence>
<dbReference type="AlphaFoldDB" id="A0A2U1ZW33"/>
<dbReference type="Gene3D" id="1.25.40.10">
    <property type="entry name" value="Tetratricopeptide repeat domain"/>
    <property type="match status" value="1"/>
</dbReference>
<reference evidence="1 2" key="1">
    <citation type="submission" date="2018-03" db="EMBL/GenBank/DDBJ databases">
        <title>Genome assembly of novel Miniimonas species PCH200.</title>
        <authorList>
            <person name="Thakur V."/>
            <person name="Kumar V."/>
            <person name="Singh D."/>
        </authorList>
    </citation>
    <scope>NUCLEOTIDE SEQUENCE [LARGE SCALE GENOMIC DNA]</scope>
    <source>
        <strain evidence="1 2">PCH200</strain>
    </source>
</reference>
<dbReference type="OrthoDB" id="2086631at2"/>
<dbReference type="InterPro" id="IPR011990">
    <property type="entry name" value="TPR-like_helical_dom_sf"/>
</dbReference>
<comment type="caution">
    <text evidence="1">The sequence shown here is derived from an EMBL/GenBank/DDBJ whole genome shotgun (WGS) entry which is preliminary data.</text>
</comment>
<name>A0A2U1ZW33_9MICO</name>
<dbReference type="PANTHER" id="PTHR11102:SF160">
    <property type="entry name" value="ERAD-ASSOCIATED E3 UBIQUITIN-PROTEIN LIGASE COMPONENT HRD3"/>
    <property type="match status" value="1"/>
</dbReference>
<gene>
    <name evidence="1" type="ORF">C8046_11505</name>
</gene>
<sequence length="217" mass="23057">MKDAYLAADRKGSRLAALIWVRRDYFARVEPAGPAVARLEELVVDDPDGAAHLLRGWIRGQGYGYPQDWAASAADLETSAAAGNADALFELSVLAATGRGMPQDDARSRDHLDRAAAVGHPRALYNVAAEHATGRGRPQDSARALELYVRAAEQGHARAAWTAGVMTLTGEGTRPDADRAGHLLLEARDLGFDLEGATAALPDALRQRVVAALDGRG</sequence>
<dbReference type="PANTHER" id="PTHR11102">
    <property type="entry name" value="SEL-1-LIKE PROTEIN"/>
    <property type="match status" value="1"/>
</dbReference>